<dbReference type="GeneID" id="85457399"/>
<evidence type="ECO:0000313" key="2">
    <source>
        <dbReference type="EMBL" id="KAK1660034.1"/>
    </source>
</evidence>
<evidence type="ECO:0000256" key="1">
    <source>
        <dbReference type="SAM" id="MobiDB-lite"/>
    </source>
</evidence>
<reference evidence="2" key="1">
    <citation type="submission" date="2021-06" db="EMBL/GenBank/DDBJ databases">
        <title>Comparative genomics, transcriptomics and evolutionary studies reveal genomic signatures of adaptation to plant cell wall in hemibiotrophic fungi.</title>
        <authorList>
            <consortium name="DOE Joint Genome Institute"/>
            <person name="Baroncelli R."/>
            <person name="Diaz J.F."/>
            <person name="Benocci T."/>
            <person name="Peng M."/>
            <person name="Battaglia E."/>
            <person name="Haridas S."/>
            <person name="Andreopoulos W."/>
            <person name="Labutti K."/>
            <person name="Pangilinan J."/>
            <person name="Floch G.L."/>
            <person name="Makela M.R."/>
            <person name="Henrissat B."/>
            <person name="Grigoriev I.V."/>
            <person name="Crouch J.A."/>
            <person name="De Vries R.P."/>
            <person name="Sukno S.A."/>
            <person name="Thon M.R."/>
        </authorList>
    </citation>
    <scope>NUCLEOTIDE SEQUENCE</scope>
    <source>
        <strain evidence="2">CBS 193.32</strain>
    </source>
</reference>
<feature type="region of interest" description="Disordered" evidence="1">
    <location>
        <begin position="156"/>
        <end position="175"/>
    </location>
</feature>
<feature type="region of interest" description="Disordered" evidence="1">
    <location>
        <begin position="110"/>
        <end position="137"/>
    </location>
</feature>
<comment type="caution">
    <text evidence="2">The sequence shown here is derived from an EMBL/GenBank/DDBJ whole genome shotgun (WGS) entry which is preliminary data.</text>
</comment>
<sequence length="325" mass="35237">MAAFDDWSVMYATNDGQDDGLPALPNRWLDVCGIDRDGSDGRPRWRGLMVRIKQDSWFVAHVLGFVAEASNSVLHEIWLDGWMGELTIIGDAGISSVVPLTKPPVYSRCLGEDGDDTSDGAESGRGAQRIDVGRRTGGIPYRFPRTIDKLRPGAIGSSRRMSDMGPGQLGDHQSGWDGKRVGWSKLLSVRLPVLSMRANGIGRQGLEKWRGAKGNGRGCLQAGGGARKQRAVARLSSNLGSEKADKKAKEVAETGEMQTPTTGPVIWALALGLSSVRISRHDISVHDRTEVPMRLASPAFFGGKGRSLKMVTRISNLYTRSVLDI</sequence>
<dbReference type="AlphaFoldDB" id="A0AAJ0ET01"/>
<dbReference type="RefSeq" id="XP_060424798.1">
    <property type="nucleotide sequence ID" value="XM_060572873.1"/>
</dbReference>
<keyword evidence="3" id="KW-1185">Reference proteome</keyword>
<evidence type="ECO:0000313" key="3">
    <source>
        <dbReference type="Proteomes" id="UP001224890"/>
    </source>
</evidence>
<accession>A0AAJ0ET01</accession>
<organism evidence="2 3">
    <name type="scientific">Colletotrichum godetiae</name>
    <dbReference type="NCBI Taxonomy" id="1209918"/>
    <lineage>
        <taxon>Eukaryota</taxon>
        <taxon>Fungi</taxon>
        <taxon>Dikarya</taxon>
        <taxon>Ascomycota</taxon>
        <taxon>Pezizomycotina</taxon>
        <taxon>Sordariomycetes</taxon>
        <taxon>Hypocreomycetidae</taxon>
        <taxon>Glomerellales</taxon>
        <taxon>Glomerellaceae</taxon>
        <taxon>Colletotrichum</taxon>
        <taxon>Colletotrichum acutatum species complex</taxon>
    </lineage>
</organism>
<protein>
    <submittedName>
        <fullName evidence="2">Uncharacterized protein</fullName>
    </submittedName>
</protein>
<dbReference type="Proteomes" id="UP001224890">
    <property type="component" value="Unassembled WGS sequence"/>
</dbReference>
<name>A0AAJ0ET01_9PEZI</name>
<proteinExistence type="predicted"/>
<dbReference type="EMBL" id="JAHMHR010000053">
    <property type="protein sequence ID" value="KAK1660034.1"/>
    <property type="molecule type" value="Genomic_DNA"/>
</dbReference>
<gene>
    <name evidence="2" type="ORF">BDP55DRAFT_636352</name>
</gene>